<evidence type="ECO:0000256" key="8">
    <source>
        <dbReference type="ARBA" id="ARBA00023118"/>
    </source>
</evidence>
<keyword evidence="4 9" id="KW-0479">Metal-binding</keyword>
<evidence type="ECO:0000256" key="5">
    <source>
        <dbReference type="ARBA" id="ARBA00022759"/>
    </source>
</evidence>
<reference evidence="10 11" key="1">
    <citation type="submission" date="2014-03" db="EMBL/GenBank/DDBJ databases">
        <title>Draft genome sequence of Deinococcus phoenicis 1P10ME.</title>
        <authorList>
            <person name="Stepanov V.G."/>
            <person name="Vaishampayan P."/>
            <person name="Venkateswaran K."/>
            <person name="Fox G.E."/>
        </authorList>
    </citation>
    <scope>NUCLEOTIDE SEQUENCE [LARGE SCALE GENOMIC DNA]</scope>
    <source>
        <strain evidence="10 11">1P10ME</strain>
    </source>
</reference>
<keyword evidence="7 9" id="KW-0460">Magnesium</keyword>
<evidence type="ECO:0000313" key="11">
    <source>
        <dbReference type="Proteomes" id="UP000020492"/>
    </source>
</evidence>
<evidence type="ECO:0000256" key="4">
    <source>
        <dbReference type="ARBA" id="ARBA00022723"/>
    </source>
</evidence>
<dbReference type="eggNOG" id="COG1343">
    <property type="taxonomic scope" value="Bacteria"/>
</dbReference>
<dbReference type="EC" id="3.1.-.-" evidence="9"/>
<dbReference type="RefSeq" id="WP_051517376.1">
    <property type="nucleotide sequence ID" value="NZ_JHAC01000044.1"/>
</dbReference>
<sequence length="97" mass="11141">MPKLLQDPRKAGQPTLVLYDVQDDRRRTKVMNACKDYGLARWQYSAYHGRLTGAARRELETRLEKAMGDSPGLIAVLQLEQWQIDDATILHQEAEDD</sequence>
<dbReference type="PATRIC" id="fig|1476583.3.peg.2690"/>
<evidence type="ECO:0000256" key="3">
    <source>
        <dbReference type="ARBA" id="ARBA00022722"/>
    </source>
</evidence>
<evidence type="ECO:0000256" key="2">
    <source>
        <dbReference type="ARBA" id="ARBA00009959"/>
    </source>
</evidence>
<dbReference type="PANTHER" id="PTHR34405">
    <property type="entry name" value="CRISPR-ASSOCIATED ENDORIBONUCLEASE CAS2"/>
    <property type="match status" value="1"/>
</dbReference>
<evidence type="ECO:0000256" key="9">
    <source>
        <dbReference type="HAMAP-Rule" id="MF_01471"/>
    </source>
</evidence>
<gene>
    <name evidence="9 10" type="primary">cas2</name>
    <name evidence="10" type="ORF">DEIPH_ctg046orf0004</name>
</gene>
<comment type="function">
    <text evidence="9">CRISPR (clustered regularly interspaced short palindromic repeat), is an adaptive immune system that provides protection against mobile genetic elements (viruses, transposable elements and conjugative plasmids). CRISPR clusters contain sequences complementary to antecedent mobile elements and target invading nucleic acids. CRISPR clusters are transcribed and processed into CRISPR RNA (crRNA). Functions as a ssRNA-specific endoribonuclease. Involved in the integration of spacer DNA into the CRISPR cassette.</text>
</comment>
<keyword evidence="6 9" id="KW-0378">Hydrolase</keyword>
<dbReference type="Gene3D" id="3.30.70.240">
    <property type="match status" value="1"/>
</dbReference>
<proteinExistence type="inferred from homology"/>
<comment type="caution">
    <text evidence="10">The sequence shown here is derived from an EMBL/GenBank/DDBJ whole genome shotgun (WGS) entry which is preliminary data.</text>
</comment>
<feature type="binding site" evidence="9">
    <location>
        <position position="20"/>
    </location>
    <ligand>
        <name>Mg(2+)</name>
        <dbReference type="ChEBI" id="CHEBI:18420"/>
        <note>catalytic</note>
    </ligand>
</feature>
<dbReference type="GO" id="GO:0043571">
    <property type="term" value="P:maintenance of CRISPR repeat elements"/>
    <property type="evidence" value="ECO:0007669"/>
    <property type="project" value="UniProtKB-UniRule"/>
</dbReference>
<keyword evidence="8 9" id="KW-0051">Antiviral defense</keyword>
<dbReference type="GO" id="GO:0046872">
    <property type="term" value="F:metal ion binding"/>
    <property type="evidence" value="ECO:0007669"/>
    <property type="project" value="UniProtKB-UniRule"/>
</dbReference>
<dbReference type="AlphaFoldDB" id="A0A016QMJ6"/>
<dbReference type="NCBIfam" id="TIGR01573">
    <property type="entry name" value="cas2"/>
    <property type="match status" value="1"/>
</dbReference>
<evidence type="ECO:0000256" key="1">
    <source>
        <dbReference type="ARBA" id="ARBA00001946"/>
    </source>
</evidence>
<protein>
    <recommendedName>
        <fullName evidence="9">CRISPR-associated endoribonuclease Cas2</fullName>
        <ecNumber evidence="9">3.1.-.-</ecNumber>
    </recommendedName>
</protein>
<dbReference type="GO" id="GO:0051607">
    <property type="term" value="P:defense response to virus"/>
    <property type="evidence" value="ECO:0007669"/>
    <property type="project" value="UniProtKB-UniRule"/>
</dbReference>
<dbReference type="STRING" id="1476583.DEIPH_ctg046orf0004"/>
<dbReference type="Proteomes" id="UP000020492">
    <property type="component" value="Unassembled WGS sequence"/>
</dbReference>
<dbReference type="InterPro" id="IPR019199">
    <property type="entry name" value="Virulence_VapD/CRISPR_Cas2"/>
</dbReference>
<dbReference type="SUPFAM" id="SSF143430">
    <property type="entry name" value="TTP0101/SSO1404-like"/>
    <property type="match status" value="1"/>
</dbReference>
<dbReference type="GO" id="GO:0004521">
    <property type="term" value="F:RNA endonuclease activity"/>
    <property type="evidence" value="ECO:0007669"/>
    <property type="project" value="InterPro"/>
</dbReference>
<evidence type="ECO:0000256" key="6">
    <source>
        <dbReference type="ARBA" id="ARBA00022801"/>
    </source>
</evidence>
<dbReference type="OrthoDB" id="9798176at2"/>
<dbReference type="Pfam" id="PF09827">
    <property type="entry name" value="CRISPR_Cas2"/>
    <property type="match status" value="1"/>
</dbReference>
<dbReference type="GO" id="GO:0016787">
    <property type="term" value="F:hydrolase activity"/>
    <property type="evidence" value="ECO:0007669"/>
    <property type="project" value="UniProtKB-KW"/>
</dbReference>
<dbReference type="PANTHER" id="PTHR34405:SF3">
    <property type="entry name" value="CRISPR-ASSOCIATED ENDORIBONUCLEASE CAS2 3"/>
    <property type="match status" value="1"/>
</dbReference>
<dbReference type="CDD" id="cd09725">
    <property type="entry name" value="Cas2_I_II_III"/>
    <property type="match status" value="1"/>
</dbReference>
<keyword evidence="11" id="KW-1185">Reference proteome</keyword>
<evidence type="ECO:0000256" key="7">
    <source>
        <dbReference type="ARBA" id="ARBA00022842"/>
    </source>
</evidence>
<comment type="cofactor">
    <cofactor evidence="1 9">
        <name>Mg(2+)</name>
        <dbReference type="ChEBI" id="CHEBI:18420"/>
    </cofactor>
</comment>
<comment type="similarity">
    <text evidence="2 9">Belongs to the CRISPR-associated endoribonuclease Cas2 protein family.</text>
</comment>
<keyword evidence="3 9" id="KW-0540">Nuclease</keyword>
<keyword evidence="5 9" id="KW-0255">Endonuclease</keyword>
<dbReference type="InterPro" id="IPR021127">
    <property type="entry name" value="CRISPR_associated_Cas2"/>
</dbReference>
<dbReference type="HAMAP" id="MF_01471">
    <property type="entry name" value="Cas2"/>
    <property type="match status" value="1"/>
</dbReference>
<evidence type="ECO:0000313" key="10">
    <source>
        <dbReference type="EMBL" id="EYB67216.1"/>
    </source>
</evidence>
<name>A0A016QMJ6_9DEIO</name>
<accession>A0A016QMJ6</accession>
<organism evidence="10 11">
    <name type="scientific">Deinococcus phoenicis</name>
    <dbReference type="NCBI Taxonomy" id="1476583"/>
    <lineage>
        <taxon>Bacteria</taxon>
        <taxon>Thermotogati</taxon>
        <taxon>Deinococcota</taxon>
        <taxon>Deinococci</taxon>
        <taxon>Deinococcales</taxon>
        <taxon>Deinococcaceae</taxon>
        <taxon>Deinococcus</taxon>
    </lineage>
</organism>
<dbReference type="EMBL" id="JHAC01000044">
    <property type="protein sequence ID" value="EYB67216.1"/>
    <property type="molecule type" value="Genomic_DNA"/>
</dbReference>
<comment type="subunit">
    <text evidence="9">Homodimer, forms a heterotetramer with a Cas1 homodimer.</text>
</comment>